<dbReference type="InterPro" id="IPR044660">
    <property type="entry name" value="IBH1-like"/>
</dbReference>
<proteinExistence type="predicted"/>
<evidence type="ECO:0000313" key="7">
    <source>
        <dbReference type="EMBL" id="KJB83418.1"/>
    </source>
</evidence>
<dbReference type="STRING" id="29730.A0A0D2U6H5"/>
<keyword evidence="2" id="KW-0805">Transcription regulation</keyword>
<dbReference type="GO" id="GO:0005634">
    <property type="term" value="C:nucleus"/>
    <property type="evidence" value="ECO:0007669"/>
    <property type="project" value="UniProtKB-SubCell"/>
</dbReference>
<dbReference type="KEGG" id="gra:105783373"/>
<dbReference type="CDD" id="cd11444">
    <property type="entry name" value="bHLH_AtIBH1_like"/>
    <property type="match status" value="1"/>
</dbReference>
<protein>
    <recommendedName>
        <fullName evidence="6">IBH1-like N-terminal domain-containing protein</fullName>
    </recommendedName>
</protein>
<feature type="domain" description="IBH1-like N-terminal" evidence="6">
    <location>
        <begin position="56"/>
        <end position="119"/>
    </location>
</feature>
<dbReference type="eggNOG" id="ENOG502SB35">
    <property type="taxonomic scope" value="Eukaryota"/>
</dbReference>
<evidence type="ECO:0000256" key="4">
    <source>
        <dbReference type="ARBA" id="ARBA00023242"/>
    </source>
</evidence>
<dbReference type="GO" id="GO:0006355">
    <property type="term" value="P:regulation of DNA-templated transcription"/>
    <property type="evidence" value="ECO:0007669"/>
    <property type="project" value="InterPro"/>
</dbReference>
<evidence type="ECO:0000256" key="1">
    <source>
        <dbReference type="ARBA" id="ARBA00004123"/>
    </source>
</evidence>
<evidence type="ECO:0000256" key="5">
    <source>
        <dbReference type="SAM" id="MobiDB-lite"/>
    </source>
</evidence>
<gene>
    <name evidence="7" type="ORF">B456_013G246700</name>
</gene>
<dbReference type="InterPro" id="IPR044549">
    <property type="entry name" value="bHLH_AtIBH1-like"/>
</dbReference>
<dbReference type="AlphaFoldDB" id="A0A0D2U6H5"/>
<accession>A0A0D2U6H5</accession>
<reference evidence="7 8" key="1">
    <citation type="journal article" date="2012" name="Nature">
        <title>Repeated polyploidization of Gossypium genomes and the evolution of spinnable cotton fibres.</title>
        <authorList>
            <person name="Paterson A.H."/>
            <person name="Wendel J.F."/>
            <person name="Gundlach H."/>
            <person name="Guo H."/>
            <person name="Jenkins J."/>
            <person name="Jin D."/>
            <person name="Llewellyn D."/>
            <person name="Showmaker K.C."/>
            <person name="Shu S."/>
            <person name="Udall J."/>
            <person name="Yoo M.J."/>
            <person name="Byers R."/>
            <person name="Chen W."/>
            <person name="Doron-Faigenboim A."/>
            <person name="Duke M.V."/>
            <person name="Gong L."/>
            <person name="Grimwood J."/>
            <person name="Grover C."/>
            <person name="Grupp K."/>
            <person name="Hu G."/>
            <person name="Lee T.H."/>
            <person name="Li J."/>
            <person name="Lin L."/>
            <person name="Liu T."/>
            <person name="Marler B.S."/>
            <person name="Page J.T."/>
            <person name="Roberts A.W."/>
            <person name="Romanel E."/>
            <person name="Sanders W.S."/>
            <person name="Szadkowski E."/>
            <person name="Tan X."/>
            <person name="Tang H."/>
            <person name="Xu C."/>
            <person name="Wang J."/>
            <person name="Wang Z."/>
            <person name="Zhang D."/>
            <person name="Zhang L."/>
            <person name="Ashrafi H."/>
            <person name="Bedon F."/>
            <person name="Bowers J.E."/>
            <person name="Brubaker C.L."/>
            <person name="Chee P.W."/>
            <person name="Das S."/>
            <person name="Gingle A.R."/>
            <person name="Haigler C.H."/>
            <person name="Harker D."/>
            <person name="Hoffmann L.V."/>
            <person name="Hovav R."/>
            <person name="Jones D.C."/>
            <person name="Lemke C."/>
            <person name="Mansoor S."/>
            <person name="ur Rahman M."/>
            <person name="Rainville L.N."/>
            <person name="Rambani A."/>
            <person name="Reddy U.K."/>
            <person name="Rong J.K."/>
            <person name="Saranga Y."/>
            <person name="Scheffler B.E."/>
            <person name="Scheffler J.A."/>
            <person name="Stelly D.M."/>
            <person name="Triplett B.A."/>
            <person name="Van Deynze A."/>
            <person name="Vaslin M.F."/>
            <person name="Waghmare V.N."/>
            <person name="Walford S.A."/>
            <person name="Wright R.J."/>
            <person name="Zaki E.A."/>
            <person name="Zhang T."/>
            <person name="Dennis E.S."/>
            <person name="Mayer K.F."/>
            <person name="Peterson D.G."/>
            <person name="Rokhsar D.S."/>
            <person name="Wang X."/>
            <person name="Schmutz J."/>
        </authorList>
    </citation>
    <scope>NUCLEOTIDE SEQUENCE [LARGE SCALE GENOMIC DNA]</scope>
</reference>
<comment type="subcellular location">
    <subcellularLocation>
        <location evidence="1">Nucleus</location>
    </subcellularLocation>
</comment>
<sequence length="193" mass="22435">MKYPPMTNPFCLYIYIYKPNTYMLKLYILVFCKQVGMKSYERKRTYPMKSSKVIHSTTFTTKYASYLVPALTNIGRLRASCDVDEETKKMVRYEVDMALALSAKGFAWSRALKHKLRLNYKDDDRVGDGHGEPVTKKPKTEHEEEERMMCLRKLIPGGKEMMADDEMLLSELGSYVSCLELQVNILRSMLQNN</sequence>
<evidence type="ECO:0000256" key="3">
    <source>
        <dbReference type="ARBA" id="ARBA00023163"/>
    </source>
</evidence>
<dbReference type="PANTHER" id="PTHR33124:SF42">
    <property type="entry name" value="TRANSCRIPTION FACTOR BHLH146"/>
    <property type="match status" value="1"/>
</dbReference>
<organism evidence="7 8">
    <name type="scientific">Gossypium raimondii</name>
    <name type="common">Peruvian cotton</name>
    <name type="synonym">Gossypium klotzschianum subsp. raimondii</name>
    <dbReference type="NCBI Taxonomy" id="29730"/>
    <lineage>
        <taxon>Eukaryota</taxon>
        <taxon>Viridiplantae</taxon>
        <taxon>Streptophyta</taxon>
        <taxon>Embryophyta</taxon>
        <taxon>Tracheophyta</taxon>
        <taxon>Spermatophyta</taxon>
        <taxon>Magnoliopsida</taxon>
        <taxon>eudicotyledons</taxon>
        <taxon>Gunneridae</taxon>
        <taxon>Pentapetalae</taxon>
        <taxon>rosids</taxon>
        <taxon>malvids</taxon>
        <taxon>Malvales</taxon>
        <taxon>Malvaceae</taxon>
        <taxon>Malvoideae</taxon>
        <taxon>Gossypium</taxon>
    </lineage>
</organism>
<evidence type="ECO:0000313" key="8">
    <source>
        <dbReference type="Proteomes" id="UP000032304"/>
    </source>
</evidence>
<dbReference type="PANTHER" id="PTHR33124">
    <property type="entry name" value="TRANSCRIPTION FACTOR IBH1-LIKE 1"/>
    <property type="match status" value="1"/>
</dbReference>
<keyword evidence="8" id="KW-1185">Reference proteome</keyword>
<name>A0A0D2U6H5_GOSRA</name>
<evidence type="ECO:0000256" key="2">
    <source>
        <dbReference type="ARBA" id="ARBA00023015"/>
    </source>
</evidence>
<keyword evidence="4" id="KW-0539">Nucleus</keyword>
<dbReference type="EMBL" id="CM001752">
    <property type="protein sequence ID" value="KJB83418.1"/>
    <property type="molecule type" value="Genomic_DNA"/>
</dbReference>
<dbReference type="Proteomes" id="UP000032304">
    <property type="component" value="Chromosome 13"/>
</dbReference>
<dbReference type="OMA" id="MEGQVAK"/>
<evidence type="ECO:0000259" key="6">
    <source>
        <dbReference type="Pfam" id="PF26576"/>
    </source>
</evidence>
<dbReference type="InterPro" id="IPR059002">
    <property type="entry name" value="IBH1_N"/>
</dbReference>
<feature type="region of interest" description="Disordered" evidence="5">
    <location>
        <begin position="127"/>
        <end position="146"/>
    </location>
</feature>
<dbReference type="Pfam" id="PF26576">
    <property type="entry name" value="IBH1_N"/>
    <property type="match status" value="1"/>
</dbReference>
<keyword evidence="3" id="KW-0804">Transcription</keyword>
<dbReference type="OrthoDB" id="658598at2759"/>
<dbReference type="Gramene" id="KJB83418">
    <property type="protein sequence ID" value="KJB83418"/>
    <property type="gene ID" value="B456_013G246700"/>
</dbReference>